<accession>A0ABT2NWM5</accession>
<proteinExistence type="predicted"/>
<keyword evidence="1" id="KW-0812">Transmembrane</keyword>
<protein>
    <recommendedName>
        <fullName evidence="4">5-bromo-4-chloroindolyl phosphate hydrolase</fullName>
    </recommendedName>
</protein>
<comment type="caution">
    <text evidence="2">The sequence shown here is derived from an EMBL/GenBank/DDBJ whole genome shotgun (WGS) entry which is preliminary data.</text>
</comment>
<name>A0ABT2NWM5_9LACO</name>
<keyword evidence="1" id="KW-1133">Transmembrane helix</keyword>
<evidence type="ECO:0008006" key="4">
    <source>
        <dbReference type="Google" id="ProtNLM"/>
    </source>
</evidence>
<dbReference type="RefSeq" id="WP_261657093.1">
    <property type="nucleotide sequence ID" value="NZ_QVOV01000008.1"/>
</dbReference>
<feature type="transmembrane region" description="Helical" evidence="1">
    <location>
        <begin position="12"/>
        <end position="32"/>
    </location>
</feature>
<evidence type="ECO:0000313" key="3">
    <source>
        <dbReference type="Proteomes" id="UP001525857"/>
    </source>
</evidence>
<organism evidence="2 3">
    <name type="scientific">Leuconostoc holzapfelii</name>
    <dbReference type="NCBI Taxonomy" id="434464"/>
    <lineage>
        <taxon>Bacteria</taxon>
        <taxon>Bacillati</taxon>
        <taxon>Bacillota</taxon>
        <taxon>Bacilli</taxon>
        <taxon>Lactobacillales</taxon>
        <taxon>Lactobacillaceae</taxon>
        <taxon>Leuconostoc</taxon>
    </lineage>
</organism>
<feature type="transmembrane region" description="Helical" evidence="1">
    <location>
        <begin position="44"/>
        <end position="63"/>
    </location>
</feature>
<evidence type="ECO:0000313" key="2">
    <source>
        <dbReference type="EMBL" id="MCT8389568.1"/>
    </source>
</evidence>
<keyword evidence="1" id="KW-0472">Membrane</keyword>
<keyword evidence="3" id="KW-1185">Reference proteome</keyword>
<sequence>MMFDKIWKNALFTIIFGMLGGLVVISVFAILHNRITDVGSWADWFGAIGSILAIIVSVIVVRFQLNVQRKLDREQYIFERQNTLLSDAEILSMTNLQIISEFDELIDEYKNSNVDKVGTIRKTLSDRSHKVVYNTRMIGIHISSFDANAGNKNVNVFDDLHDTLVDIVQKNNELKSLTSLEKVPIYIEIDVAEFENIINELKDKFMILETHISVLKMKIASA</sequence>
<reference evidence="2 3" key="1">
    <citation type="submission" date="2018-08" db="EMBL/GenBank/DDBJ databases">
        <title>Draft genome sequences of Leuconostoc spp. and Weissella spp. with biocontrol potential.</title>
        <authorList>
            <person name="Lo R."/>
            <person name="Ho V.T.T."/>
            <person name="Turner M.S."/>
        </authorList>
    </citation>
    <scope>NUCLEOTIDE SEQUENCE [LARGE SCALE GENOMIC DNA]</scope>
    <source>
        <strain evidence="2 3">733</strain>
    </source>
</reference>
<dbReference type="Proteomes" id="UP001525857">
    <property type="component" value="Unassembled WGS sequence"/>
</dbReference>
<dbReference type="EMBL" id="QVOV01000008">
    <property type="protein sequence ID" value="MCT8389568.1"/>
    <property type="molecule type" value="Genomic_DNA"/>
</dbReference>
<evidence type="ECO:0000256" key="1">
    <source>
        <dbReference type="SAM" id="Phobius"/>
    </source>
</evidence>
<gene>
    <name evidence="2" type="ORF">D0501_05710</name>
</gene>